<protein>
    <recommendedName>
        <fullName evidence="3">WWE domain-containing protein</fullName>
    </recommendedName>
</protein>
<dbReference type="AlphaFoldDB" id="A0A9P6XHZ8"/>
<evidence type="ECO:0000313" key="1">
    <source>
        <dbReference type="EMBL" id="KAG1314325.1"/>
    </source>
</evidence>
<dbReference type="Proteomes" id="UP000716291">
    <property type="component" value="Unassembled WGS sequence"/>
</dbReference>
<evidence type="ECO:0000313" key="2">
    <source>
        <dbReference type="Proteomes" id="UP000716291"/>
    </source>
</evidence>
<proteinExistence type="predicted"/>
<dbReference type="EMBL" id="JAANQT010000121">
    <property type="protein sequence ID" value="KAG1314325.1"/>
    <property type="molecule type" value="Genomic_DNA"/>
</dbReference>
<evidence type="ECO:0008006" key="3">
    <source>
        <dbReference type="Google" id="ProtNLM"/>
    </source>
</evidence>
<comment type="caution">
    <text evidence="1">The sequence shown here is derived from an EMBL/GenBank/DDBJ whole genome shotgun (WGS) entry which is preliminary data.</text>
</comment>
<dbReference type="SUPFAM" id="SSF117839">
    <property type="entry name" value="WWE domain"/>
    <property type="match status" value="1"/>
</dbReference>
<name>A0A9P6XHZ8_RHIOR</name>
<organism evidence="1 2">
    <name type="scientific">Rhizopus oryzae</name>
    <name type="common">Mucormycosis agent</name>
    <name type="synonym">Rhizopus arrhizus var. delemar</name>
    <dbReference type="NCBI Taxonomy" id="64495"/>
    <lineage>
        <taxon>Eukaryota</taxon>
        <taxon>Fungi</taxon>
        <taxon>Fungi incertae sedis</taxon>
        <taxon>Mucoromycota</taxon>
        <taxon>Mucoromycotina</taxon>
        <taxon>Mucoromycetes</taxon>
        <taxon>Mucorales</taxon>
        <taxon>Mucorineae</taxon>
        <taxon>Rhizopodaceae</taxon>
        <taxon>Rhizopus</taxon>
    </lineage>
</organism>
<sequence>MPIQWIYANGSTWVSLDAATQQQIEALWSRHGSSWIHSHSFEGPVYVDTTEMLLMAGGYSFVIARRKN</sequence>
<dbReference type="OrthoDB" id="2202855at2759"/>
<reference evidence="1" key="1">
    <citation type="journal article" date="2020" name="Microb. Genom.">
        <title>Genetic diversity of clinical and environmental Mucorales isolates obtained from an investigation of mucormycosis cases among solid organ transplant recipients.</title>
        <authorList>
            <person name="Nguyen M.H."/>
            <person name="Kaul D."/>
            <person name="Muto C."/>
            <person name="Cheng S.J."/>
            <person name="Richter R.A."/>
            <person name="Bruno V.M."/>
            <person name="Liu G."/>
            <person name="Beyhan S."/>
            <person name="Sundermann A.J."/>
            <person name="Mounaud S."/>
            <person name="Pasculle A.W."/>
            <person name="Nierman W.C."/>
            <person name="Driscoll E."/>
            <person name="Cumbie R."/>
            <person name="Clancy C.J."/>
            <person name="Dupont C.L."/>
        </authorList>
    </citation>
    <scope>NUCLEOTIDE SEQUENCE</scope>
    <source>
        <strain evidence="1">GL11</strain>
    </source>
</reference>
<accession>A0A9P6XHZ8</accession>
<keyword evidence="2" id="KW-1185">Reference proteome</keyword>
<dbReference type="InterPro" id="IPR037197">
    <property type="entry name" value="WWE_dom_sf"/>
</dbReference>
<gene>
    <name evidence="1" type="ORF">G6F64_001547</name>
</gene>